<keyword evidence="6" id="KW-0479">Metal-binding</keyword>
<comment type="cofactor">
    <cofactor evidence="1">
        <name>Zn(2+)</name>
        <dbReference type="ChEBI" id="CHEBI:29105"/>
    </cofactor>
</comment>
<dbReference type="Gene3D" id="3.60.21.10">
    <property type="match status" value="1"/>
</dbReference>
<feature type="domain" description="Calcineurin-like phosphoesterase" evidence="12">
    <location>
        <begin position="39"/>
        <end position="297"/>
    </location>
</feature>
<comment type="similarity">
    <text evidence="3">Belongs to the metallophosphoesterase superfamily. Purple acid phosphatase family.</text>
</comment>
<evidence type="ECO:0000313" key="13">
    <source>
        <dbReference type="EMBL" id="CAH9082065.1"/>
    </source>
</evidence>
<dbReference type="GO" id="GO:0046872">
    <property type="term" value="F:metal ion binding"/>
    <property type="evidence" value="ECO:0007669"/>
    <property type="project" value="UniProtKB-KW"/>
</dbReference>
<sequence length="387" mass="42695">MKLGRWKLVLAVAVIAFHCSVAVAAQRRRLRFDSKNGEFRILQVADMHFAGGEVTPCEDVLPQQVPYCSDLNTTAFIRRMILAEKPHLIVFTGDNIFGFDAADAAKSMNAAFAPAISSNTPWAAILGNHDQESTLSREGVMKHIVGMKNTLSQLNPTELHGDIDGFGNYNLEVHGVNGSELANKSVLNLFFLDSGDYSNVPSILGYNWIKPSQQVWFQRASRKLQRTYKSGPAAQKTSAPSLVYFHIPLPEFTMFDSTNFTGVKQEGISSASVNSGFFTTMVETGDVKAVFTGHDHINDFCGELLGINLCYAGGFGYHAYGKAGWARRARMVVATLEKTEKGVWGDVKSIKTWKRLDDKNLSAIDGRVLWSKTSAGARRKKTGRMRV</sequence>
<comment type="subunit">
    <text evidence="4">Homodimer.</text>
</comment>
<evidence type="ECO:0000256" key="6">
    <source>
        <dbReference type="ARBA" id="ARBA00022723"/>
    </source>
</evidence>
<evidence type="ECO:0000256" key="4">
    <source>
        <dbReference type="ARBA" id="ARBA00011738"/>
    </source>
</evidence>
<dbReference type="PANTHER" id="PTHR32440:SF0">
    <property type="entry name" value="PHOSPHATASE DCR2-RELATED"/>
    <property type="match status" value="1"/>
</dbReference>
<evidence type="ECO:0000256" key="1">
    <source>
        <dbReference type="ARBA" id="ARBA00001947"/>
    </source>
</evidence>
<evidence type="ECO:0000313" key="14">
    <source>
        <dbReference type="Proteomes" id="UP001152523"/>
    </source>
</evidence>
<keyword evidence="5" id="KW-0964">Secreted</keyword>
<keyword evidence="10" id="KW-0325">Glycoprotein</keyword>
<evidence type="ECO:0000256" key="11">
    <source>
        <dbReference type="SAM" id="SignalP"/>
    </source>
</evidence>
<dbReference type="InterPro" id="IPR011230">
    <property type="entry name" value="PAP14/16/28/29"/>
</dbReference>
<reference evidence="13" key="1">
    <citation type="submission" date="2022-07" db="EMBL/GenBank/DDBJ databases">
        <authorList>
            <person name="Macas J."/>
            <person name="Novak P."/>
            <person name="Neumann P."/>
        </authorList>
    </citation>
    <scope>NUCLEOTIDE SEQUENCE</scope>
</reference>
<dbReference type="GO" id="GO:0005737">
    <property type="term" value="C:cytoplasm"/>
    <property type="evidence" value="ECO:0007669"/>
    <property type="project" value="TreeGrafter"/>
</dbReference>
<dbReference type="EMBL" id="CAMAPF010000037">
    <property type="protein sequence ID" value="CAH9082065.1"/>
    <property type="molecule type" value="Genomic_DNA"/>
</dbReference>
<evidence type="ECO:0000256" key="7">
    <source>
        <dbReference type="ARBA" id="ARBA00022729"/>
    </source>
</evidence>
<keyword evidence="9" id="KW-0408">Iron</keyword>
<protein>
    <recommendedName>
        <fullName evidence="12">Calcineurin-like phosphoesterase domain-containing protein</fullName>
    </recommendedName>
</protein>
<dbReference type="AlphaFoldDB" id="A0AAV0CNS5"/>
<keyword evidence="14" id="KW-1185">Reference proteome</keyword>
<dbReference type="GO" id="GO:0016788">
    <property type="term" value="F:hydrolase activity, acting on ester bonds"/>
    <property type="evidence" value="ECO:0007669"/>
    <property type="project" value="TreeGrafter"/>
</dbReference>
<dbReference type="PANTHER" id="PTHR32440">
    <property type="entry name" value="PHOSPHATASE DCR2-RELATED-RELATED"/>
    <property type="match status" value="1"/>
</dbReference>
<evidence type="ECO:0000256" key="8">
    <source>
        <dbReference type="ARBA" id="ARBA00022833"/>
    </source>
</evidence>
<comment type="caution">
    <text evidence="13">The sequence shown here is derived from an EMBL/GenBank/DDBJ whole genome shotgun (WGS) entry which is preliminary data.</text>
</comment>
<dbReference type="InterPro" id="IPR029052">
    <property type="entry name" value="Metallo-depent_PP-like"/>
</dbReference>
<evidence type="ECO:0000256" key="10">
    <source>
        <dbReference type="ARBA" id="ARBA00023180"/>
    </source>
</evidence>
<keyword evidence="8" id="KW-0862">Zinc</keyword>
<feature type="signal peptide" evidence="11">
    <location>
        <begin position="1"/>
        <end position="24"/>
    </location>
</feature>
<evidence type="ECO:0000256" key="5">
    <source>
        <dbReference type="ARBA" id="ARBA00022525"/>
    </source>
</evidence>
<evidence type="ECO:0000256" key="3">
    <source>
        <dbReference type="ARBA" id="ARBA00008723"/>
    </source>
</evidence>
<dbReference type="InterPro" id="IPR004843">
    <property type="entry name" value="Calcineurin-like_PHP"/>
</dbReference>
<dbReference type="CDD" id="cd07383">
    <property type="entry name" value="MPP_Dcr2"/>
    <property type="match status" value="1"/>
</dbReference>
<gene>
    <name evidence="13" type="ORF">CEPIT_LOCUS7971</name>
</gene>
<dbReference type="FunFam" id="3.60.21.10:FF:000038">
    <property type="entry name" value="Probable inactive purple acid phosphatase 29"/>
    <property type="match status" value="1"/>
</dbReference>
<comment type="subcellular location">
    <subcellularLocation>
        <location evidence="2">Secreted</location>
    </subcellularLocation>
</comment>
<dbReference type="SUPFAM" id="SSF56300">
    <property type="entry name" value="Metallo-dependent phosphatases"/>
    <property type="match status" value="1"/>
</dbReference>
<dbReference type="Proteomes" id="UP001152523">
    <property type="component" value="Unassembled WGS sequence"/>
</dbReference>
<dbReference type="GO" id="GO:0005576">
    <property type="term" value="C:extracellular region"/>
    <property type="evidence" value="ECO:0007669"/>
    <property type="project" value="UniProtKB-SubCell"/>
</dbReference>
<evidence type="ECO:0000256" key="9">
    <source>
        <dbReference type="ARBA" id="ARBA00023004"/>
    </source>
</evidence>
<name>A0AAV0CNS5_9ASTE</name>
<evidence type="ECO:0000259" key="12">
    <source>
        <dbReference type="Pfam" id="PF00149"/>
    </source>
</evidence>
<feature type="chain" id="PRO_5043392840" description="Calcineurin-like phosphoesterase domain-containing protein" evidence="11">
    <location>
        <begin position="25"/>
        <end position="387"/>
    </location>
</feature>
<keyword evidence="7 11" id="KW-0732">Signal</keyword>
<dbReference type="Pfam" id="PF00149">
    <property type="entry name" value="Metallophos"/>
    <property type="match status" value="1"/>
</dbReference>
<proteinExistence type="inferred from homology"/>
<dbReference type="PIRSF" id="PIRSF030250">
    <property type="entry name" value="Ptase_At2g46880"/>
    <property type="match status" value="1"/>
</dbReference>
<evidence type="ECO:0000256" key="2">
    <source>
        <dbReference type="ARBA" id="ARBA00004613"/>
    </source>
</evidence>
<accession>A0AAV0CNS5</accession>
<organism evidence="13 14">
    <name type="scientific">Cuscuta epithymum</name>
    <dbReference type="NCBI Taxonomy" id="186058"/>
    <lineage>
        <taxon>Eukaryota</taxon>
        <taxon>Viridiplantae</taxon>
        <taxon>Streptophyta</taxon>
        <taxon>Embryophyta</taxon>
        <taxon>Tracheophyta</taxon>
        <taxon>Spermatophyta</taxon>
        <taxon>Magnoliopsida</taxon>
        <taxon>eudicotyledons</taxon>
        <taxon>Gunneridae</taxon>
        <taxon>Pentapetalae</taxon>
        <taxon>asterids</taxon>
        <taxon>lamiids</taxon>
        <taxon>Solanales</taxon>
        <taxon>Convolvulaceae</taxon>
        <taxon>Cuscuteae</taxon>
        <taxon>Cuscuta</taxon>
        <taxon>Cuscuta subgen. Cuscuta</taxon>
    </lineage>
</organism>